<evidence type="ECO:0000256" key="1">
    <source>
        <dbReference type="SAM" id="MobiDB-lite"/>
    </source>
</evidence>
<protein>
    <submittedName>
        <fullName evidence="2">Uncharacterized protein</fullName>
    </submittedName>
</protein>
<feature type="compositionally biased region" description="Basic and acidic residues" evidence="1">
    <location>
        <begin position="15"/>
        <end position="39"/>
    </location>
</feature>
<dbReference type="Proteomes" id="UP000580043">
    <property type="component" value="Unassembled WGS sequence"/>
</dbReference>
<comment type="caution">
    <text evidence="2">The sequence shown here is derived from an EMBL/GenBank/DDBJ whole genome shotgun (WGS) entry which is preliminary data.</text>
</comment>
<feature type="region of interest" description="Disordered" evidence="1">
    <location>
        <begin position="1"/>
        <end position="39"/>
    </location>
</feature>
<keyword evidence="3" id="KW-1185">Reference proteome</keyword>
<evidence type="ECO:0000313" key="3">
    <source>
        <dbReference type="Proteomes" id="UP000580043"/>
    </source>
</evidence>
<evidence type="ECO:0000313" key="2">
    <source>
        <dbReference type="EMBL" id="NML27001.1"/>
    </source>
</evidence>
<name>A0A848GBX3_9RHOO</name>
<dbReference type="EMBL" id="JABBGA010000011">
    <property type="protein sequence ID" value="NML27001.1"/>
    <property type="molecule type" value="Genomic_DNA"/>
</dbReference>
<dbReference type="AlphaFoldDB" id="A0A848GBX3"/>
<gene>
    <name evidence="2" type="ORF">HHL15_14700</name>
</gene>
<accession>A0A848GBX3</accession>
<dbReference type="RefSeq" id="WP_169146537.1">
    <property type="nucleotide sequence ID" value="NZ_JABBGA010000011.1"/>
</dbReference>
<reference evidence="2 3" key="1">
    <citation type="submission" date="2020-04" db="EMBL/GenBank/DDBJ databases">
        <title>Zoogloea sp. G-4-1-14 isolated from soil.</title>
        <authorList>
            <person name="Dahal R.H."/>
        </authorList>
    </citation>
    <scope>NUCLEOTIDE SEQUENCE [LARGE SCALE GENOMIC DNA]</scope>
    <source>
        <strain evidence="2 3">G-4-1-14</strain>
    </source>
</reference>
<organism evidence="2 3">
    <name type="scientific">Zoogloea dura</name>
    <dbReference type="NCBI Taxonomy" id="2728840"/>
    <lineage>
        <taxon>Bacteria</taxon>
        <taxon>Pseudomonadati</taxon>
        <taxon>Pseudomonadota</taxon>
        <taxon>Betaproteobacteria</taxon>
        <taxon>Rhodocyclales</taxon>
        <taxon>Zoogloeaceae</taxon>
        <taxon>Zoogloea</taxon>
    </lineage>
</organism>
<sequence length="68" mass="8302">MYKRLNNPECNANERGLERRSGSDRRQREGRSPTGYERRRQVEQRAIEVVELFLSREALEMLKEKWRH</sequence>
<proteinExistence type="predicted"/>